<protein>
    <submittedName>
        <fullName evidence="2">Uncharacterized protein</fullName>
    </submittedName>
</protein>
<feature type="region of interest" description="Disordered" evidence="1">
    <location>
        <begin position="1"/>
        <end position="24"/>
    </location>
</feature>
<evidence type="ECO:0000313" key="3">
    <source>
        <dbReference type="Proteomes" id="UP000053271"/>
    </source>
</evidence>
<reference evidence="2 3" key="1">
    <citation type="submission" date="2015-10" db="EMBL/GenBank/DDBJ databases">
        <title>Draft genome sequence of Streptomyces longwoodensis DSM 41677, type strain for the species Streptomyces longwoodensis.</title>
        <authorList>
            <person name="Ruckert C."/>
            <person name="Winkler A."/>
            <person name="Kalinowski J."/>
            <person name="Kampfer P."/>
            <person name="Glaeser S."/>
        </authorList>
    </citation>
    <scope>NUCLEOTIDE SEQUENCE [LARGE SCALE GENOMIC DNA]</scope>
    <source>
        <strain evidence="2 3">DSM 41677</strain>
    </source>
</reference>
<keyword evidence="3" id="KW-1185">Reference proteome</keyword>
<accession>A0A101QQR6</accession>
<feature type="region of interest" description="Disordered" evidence="1">
    <location>
        <begin position="98"/>
        <end position="208"/>
    </location>
</feature>
<name>A0A101QQR6_9ACTN</name>
<feature type="compositionally biased region" description="Basic and acidic residues" evidence="1">
    <location>
        <begin position="48"/>
        <end position="63"/>
    </location>
</feature>
<proteinExistence type="predicted"/>
<dbReference type="RefSeq" id="WP_067239873.1">
    <property type="nucleotide sequence ID" value="NZ_KQ948561.1"/>
</dbReference>
<dbReference type="Proteomes" id="UP000053271">
    <property type="component" value="Unassembled WGS sequence"/>
</dbReference>
<evidence type="ECO:0000256" key="1">
    <source>
        <dbReference type="SAM" id="MobiDB-lite"/>
    </source>
</evidence>
<dbReference type="STRING" id="68231.AQJ30_29115"/>
<comment type="caution">
    <text evidence="2">The sequence shown here is derived from an EMBL/GenBank/DDBJ whole genome shotgun (WGS) entry which is preliminary data.</text>
</comment>
<organism evidence="2 3">
    <name type="scientific">Streptomyces longwoodensis</name>
    <dbReference type="NCBI Taxonomy" id="68231"/>
    <lineage>
        <taxon>Bacteria</taxon>
        <taxon>Bacillati</taxon>
        <taxon>Actinomycetota</taxon>
        <taxon>Actinomycetes</taxon>
        <taxon>Kitasatosporales</taxon>
        <taxon>Streptomycetaceae</taxon>
        <taxon>Streptomyces</taxon>
    </lineage>
</organism>
<feature type="compositionally biased region" description="Basic residues" evidence="1">
    <location>
        <begin position="64"/>
        <end position="79"/>
    </location>
</feature>
<dbReference type="AlphaFoldDB" id="A0A101QQR6"/>
<feature type="compositionally biased region" description="Low complexity" evidence="1">
    <location>
        <begin position="115"/>
        <end position="195"/>
    </location>
</feature>
<dbReference type="GeneID" id="91428641"/>
<feature type="compositionally biased region" description="Gly residues" evidence="1">
    <location>
        <begin position="100"/>
        <end position="114"/>
    </location>
</feature>
<sequence>MPSPSDVPSGPTGPNVYLPHSAETPSYEEYADPAAAHGWQVSAYDETRELPRLAREPEAGGRADRRRARRRATGWRSRRGVVAAGAVGAVSVAALVAGLSSGGSPSGGGSGSGPTAGTLSASEGATPSGPPSGTGTPTTTRSSDPGSSGSGDTPPSPSPGTSAPEQPPATASPSSPASPSTSAPTSDSPSPSWTSGRGSARGKGWKRR</sequence>
<dbReference type="EMBL" id="LMWS01000039">
    <property type="protein sequence ID" value="KUN34365.1"/>
    <property type="molecule type" value="Genomic_DNA"/>
</dbReference>
<evidence type="ECO:0000313" key="2">
    <source>
        <dbReference type="EMBL" id="KUN34365.1"/>
    </source>
</evidence>
<feature type="region of interest" description="Disordered" evidence="1">
    <location>
        <begin position="48"/>
        <end position="86"/>
    </location>
</feature>
<gene>
    <name evidence="2" type="ORF">AQJ30_29115</name>
</gene>